<protein>
    <submittedName>
        <fullName evidence="6">Beta-xylosidase/alpha-L-arabinofuranosidase 2</fullName>
    </submittedName>
</protein>
<dbReference type="InterPro" id="IPR002772">
    <property type="entry name" value="Glyco_hydro_3_C"/>
</dbReference>
<dbReference type="Gene3D" id="3.20.20.300">
    <property type="entry name" value="Glycoside hydrolase, family 3, N-terminal domain"/>
    <property type="match status" value="1"/>
</dbReference>
<dbReference type="InterPro" id="IPR013783">
    <property type="entry name" value="Ig-like_fold"/>
</dbReference>
<dbReference type="Pfam" id="PF14310">
    <property type="entry name" value="Fn3-like"/>
    <property type="match status" value="1"/>
</dbReference>
<accession>A0ABM0N3A4</accession>
<dbReference type="InterPro" id="IPR036881">
    <property type="entry name" value="Glyco_hydro_3_C_sf"/>
</dbReference>
<evidence type="ECO:0000313" key="6">
    <source>
        <dbReference type="RefSeq" id="XP_008218886.1"/>
    </source>
</evidence>
<evidence type="ECO:0000259" key="4">
    <source>
        <dbReference type="SMART" id="SM01217"/>
    </source>
</evidence>
<dbReference type="PANTHER" id="PTHR42721">
    <property type="entry name" value="SUGAR HYDROLASE-RELATED"/>
    <property type="match status" value="1"/>
</dbReference>
<sequence length="779" mass="83636">MASSAQNRVPKLSAFSVFLCSFMFQHLFLSPNANRVFAQSSPVFACNVASNASASSFGFCDTSLAIDLRVADLVQRLTLQEKIGFLVNSAGSVSRLGIPKYEWWSEALHGVSNVGPGTKFTNVVPGATSFPQVILTAASFNASLFEAIGRVVSTEARAMYNVGLAGLTYWSPNINIFRDPRWGRGQETPGEDPLLSSKYGSGYVRGLQQTDGGDKNKLKVAACCKHYTAYDLDNWKGVDRYHFNAVVTKQDLDDTFQPPFKSCVIDGNVASVMCSYNQVNGIPTCADPDLLAGVIRGEWKLNGYIVTDCDSLDVYYNTQHYTKTPEEAAAKALLAGLDLNCGSFLGKYTEGAVKGGLVNEAAIDKAISNNFATLMRLGFFDGDPSKLPYGKLGPKDVCTPENQELARETARQGIVLLKNSPGSLPLSPTAIKSLAVIGPNADVTKTMIGNYEGIPCKYTSPLQGLSASVATTYVPGCANVACGTAQVDDAKKAAASADATVLVVGADQSIEAESRDRIDLHLPGQQTLLVTEVAKASKGPVILVIMSGGGFDISFAKNDSKITSILWVGYPGEAGGAAIADVIFGHYNPCGRLPMTWYPQSYVDKVPMTNMNMRPDASNGYPGRTYRFYTGETVYSFGDGLGYSAFNHKLVRAPKLVSIPLEEGHVCHSSSCKSLDVVQERCENLAFDIHLGVKNTGSMSGGHTVLLFSSPPSVHNSPQKHLLGFEKVFLSAQREELVKFKVDVCKHLSVVDELGNRKVALGPHVLHVGSLKHSFSVGI</sequence>
<dbReference type="InterPro" id="IPR036962">
    <property type="entry name" value="Glyco_hydro_3_N_sf"/>
</dbReference>
<reference evidence="6" key="2">
    <citation type="submission" date="2025-08" db="UniProtKB">
        <authorList>
            <consortium name="RefSeq"/>
        </authorList>
    </citation>
    <scope>IDENTIFICATION</scope>
</reference>
<feature type="domain" description="Fibronectin type III-like" evidence="4">
    <location>
        <begin position="703"/>
        <end position="772"/>
    </location>
</feature>
<dbReference type="InterPro" id="IPR001764">
    <property type="entry name" value="Glyco_hydro_3_N"/>
</dbReference>
<keyword evidence="5" id="KW-1185">Reference proteome</keyword>
<dbReference type="Pfam" id="PF01915">
    <property type="entry name" value="Glyco_hydro_3_C"/>
    <property type="match status" value="1"/>
</dbReference>
<proteinExistence type="predicted"/>
<dbReference type="GeneID" id="103319154"/>
<keyword evidence="2" id="KW-0378">Hydrolase</keyword>
<evidence type="ECO:0000256" key="1">
    <source>
        <dbReference type="ARBA" id="ARBA00022729"/>
    </source>
</evidence>
<evidence type="ECO:0000313" key="5">
    <source>
        <dbReference type="Proteomes" id="UP000694861"/>
    </source>
</evidence>
<dbReference type="Pfam" id="PF00933">
    <property type="entry name" value="Glyco_hydro_3"/>
    <property type="match status" value="1"/>
</dbReference>
<dbReference type="SUPFAM" id="SSF52279">
    <property type="entry name" value="Beta-D-glucan exohydrolase, C-terminal domain"/>
    <property type="match status" value="1"/>
</dbReference>
<dbReference type="Gene3D" id="2.60.40.10">
    <property type="entry name" value="Immunoglobulins"/>
    <property type="match status" value="1"/>
</dbReference>
<dbReference type="SUPFAM" id="SSF51445">
    <property type="entry name" value="(Trans)glycosidases"/>
    <property type="match status" value="1"/>
</dbReference>
<dbReference type="InterPro" id="IPR017853">
    <property type="entry name" value="GH"/>
</dbReference>
<name>A0ABM0N3A4_PRUMU</name>
<dbReference type="SMART" id="SM01217">
    <property type="entry name" value="Fn3_like"/>
    <property type="match status" value="1"/>
</dbReference>
<keyword evidence="1" id="KW-0732">Signal</keyword>
<dbReference type="PANTHER" id="PTHR42721:SF14">
    <property type="entry name" value="BETA-D-XYLOSIDASE 4-RELATED"/>
    <property type="match status" value="1"/>
</dbReference>
<dbReference type="InterPro" id="IPR026891">
    <property type="entry name" value="Fn3-like"/>
</dbReference>
<gene>
    <name evidence="6" type="primary">LOC103319154</name>
</gene>
<dbReference type="RefSeq" id="XP_008218886.1">
    <property type="nucleotide sequence ID" value="XM_008220664.1"/>
</dbReference>
<evidence type="ECO:0000256" key="3">
    <source>
        <dbReference type="ARBA" id="ARBA00023295"/>
    </source>
</evidence>
<dbReference type="PRINTS" id="PR00133">
    <property type="entry name" value="GLHYDRLASE3"/>
</dbReference>
<reference evidence="5" key="1">
    <citation type="journal article" date="2012" name="Nat. Commun.">
        <title>The genome of Prunus mume.</title>
        <authorList>
            <person name="Zhang Q."/>
            <person name="Chen W."/>
            <person name="Sun L."/>
            <person name="Zhao F."/>
            <person name="Huang B."/>
            <person name="Yang W."/>
            <person name="Tao Y."/>
            <person name="Wang J."/>
            <person name="Yuan Z."/>
            <person name="Fan G."/>
            <person name="Xing Z."/>
            <person name="Han C."/>
            <person name="Pan H."/>
            <person name="Zhong X."/>
            <person name="Shi W."/>
            <person name="Liang X."/>
            <person name="Du D."/>
            <person name="Sun F."/>
            <person name="Xu Z."/>
            <person name="Hao R."/>
            <person name="Lv T."/>
            <person name="Lv Y."/>
            <person name="Zheng Z."/>
            <person name="Sun M."/>
            <person name="Luo L."/>
            <person name="Cai M."/>
            <person name="Gao Y."/>
            <person name="Wang J."/>
            <person name="Yin Y."/>
            <person name="Xu X."/>
            <person name="Cheng T."/>
            <person name="Wang J."/>
        </authorList>
    </citation>
    <scope>NUCLEOTIDE SEQUENCE [LARGE SCALE GENOMIC DNA]</scope>
</reference>
<dbReference type="Gene3D" id="3.40.50.1700">
    <property type="entry name" value="Glycoside hydrolase family 3 C-terminal domain"/>
    <property type="match status" value="1"/>
</dbReference>
<dbReference type="InterPro" id="IPR044993">
    <property type="entry name" value="BXL"/>
</dbReference>
<dbReference type="Proteomes" id="UP000694861">
    <property type="component" value="Linkage group LG2"/>
</dbReference>
<evidence type="ECO:0000256" key="2">
    <source>
        <dbReference type="ARBA" id="ARBA00022801"/>
    </source>
</evidence>
<organism evidence="5 6">
    <name type="scientific">Prunus mume</name>
    <name type="common">Japanese apricot</name>
    <name type="synonym">Armeniaca mume</name>
    <dbReference type="NCBI Taxonomy" id="102107"/>
    <lineage>
        <taxon>Eukaryota</taxon>
        <taxon>Viridiplantae</taxon>
        <taxon>Streptophyta</taxon>
        <taxon>Embryophyta</taxon>
        <taxon>Tracheophyta</taxon>
        <taxon>Spermatophyta</taxon>
        <taxon>Magnoliopsida</taxon>
        <taxon>eudicotyledons</taxon>
        <taxon>Gunneridae</taxon>
        <taxon>Pentapetalae</taxon>
        <taxon>rosids</taxon>
        <taxon>fabids</taxon>
        <taxon>Rosales</taxon>
        <taxon>Rosaceae</taxon>
        <taxon>Amygdaloideae</taxon>
        <taxon>Amygdaleae</taxon>
        <taxon>Prunus</taxon>
    </lineage>
</organism>
<keyword evidence="3" id="KW-0326">Glycosidase</keyword>